<gene>
    <name evidence="1" type="ORF">CHR60_10215</name>
</gene>
<organism evidence="1 2">
    <name type="scientific">Faecalibacterium prausnitzii</name>
    <dbReference type="NCBI Taxonomy" id="853"/>
    <lineage>
        <taxon>Bacteria</taxon>
        <taxon>Bacillati</taxon>
        <taxon>Bacillota</taxon>
        <taxon>Clostridia</taxon>
        <taxon>Eubacteriales</taxon>
        <taxon>Oscillospiraceae</taxon>
        <taxon>Faecalibacterium</taxon>
    </lineage>
</organism>
<evidence type="ECO:0000313" key="1">
    <source>
        <dbReference type="EMBL" id="PDX86243.1"/>
    </source>
</evidence>
<name>A0A2A7B4D3_9FIRM</name>
<dbReference type="Pfam" id="PF13711">
    <property type="entry name" value="DUF4160"/>
    <property type="match status" value="1"/>
</dbReference>
<protein>
    <recommendedName>
        <fullName evidence="3">DUF4160 domain-containing protein</fullName>
    </recommendedName>
</protein>
<dbReference type="EMBL" id="NOUV01000015">
    <property type="protein sequence ID" value="PDX86243.1"/>
    <property type="molecule type" value="Genomic_DNA"/>
</dbReference>
<dbReference type="InterPro" id="IPR025427">
    <property type="entry name" value="DUF4160"/>
</dbReference>
<dbReference type="OrthoDB" id="122670at2"/>
<dbReference type="AlphaFoldDB" id="A0A2A7B4D3"/>
<dbReference type="Proteomes" id="UP000220904">
    <property type="component" value="Unassembled WGS sequence"/>
</dbReference>
<evidence type="ECO:0000313" key="2">
    <source>
        <dbReference type="Proteomes" id="UP000220904"/>
    </source>
</evidence>
<reference evidence="1 2" key="1">
    <citation type="journal article" date="2017" name="Front. Microbiol.">
        <title>New Insights into the Diversity of the Genus Faecalibacterium.</title>
        <authorList>
            <person name="Benevides L."/>
            <person name="Burman S."/>
            <person name="Martin R."/>
            <person name="Robert V."/>
            <person name="Thomas M."/>
            <person name="Miquel S."/>
            <person name="Chain F."/>
            <person name="Sokol H."/>
            <person name="Bermudez-Humaran L.G."/>
            <person name="Morrison M."/>
            <person name="Langella P."/>
            <person name="Azevedo V.A."/>
            <person name="Chatel J.M."/>
            <person name="Soares S."/>
        </authorList>
    </citation>
    <scope>NUCLEOTIDE SEQUENCE [LARGE SCALE GENOMIC DNA]</scope>
    <source>
        <strain evidence="1 2">AHMP21</strain>
    </source>
</reference>
<comment type="caution">
    <text evidence="1">The sequence shown here is derived from an EMBL/GenBank/DDBJ whole genome shotgun (WGS) entry which is preliminary data.</text>
</comment>
<evidence type="ECO:0008006" key="3">
    <source>
        <dbReference type="Google" id="ProtNLM"/>
    </source>
</evidence>
<sequence>MPQVFKIGSYWVYFWANENEPLEPVHVHVSQGAPSSNATKIWITRAGKCYLCHNNSGIPPRILRNIMAIIEARSEEVLAKWKNFFGEVRYFC</sequence>
<accession>A0A2A7B4D3</accession>
<dbReference type="RefSeq" id="WP_097792920.1">
    <property type="nucleotide sequence ID" value="NZ_NOUV01000015.1"/>
</dbReference>
<proteinExistence type="predicted"/>